<gene>
    <name evidence="2" type="ORF">SAMN05421827_111205</name>
</gene>
<dbReference type="AlphaFoldDB" id="A0A1G7XGH7"/>
<dbReference type="EMBL" id="FNCH01000011">
    <property type="protein sequence ID" value="SDG83226.1"/>
    <property type="molecule type" value="Genomic_DNA"/>
</dbReference>
<feature type="transmembrane region" description="Helical" evidence="1">
    <location>
        <begin position="74"/>
        <end position="97"/>
    </location>
</feature>
<name>A0A1G7XGH7_9SPHI</name>
<accession>A0A1G7XGH7</accession>
<protein>
    <submittedName>
        <fullName evidence="2">Uncharacterized protein</fullName>
    </submittedName>
</protein>
<evidence type="ECO:0000313" key="2">
    <source>
        <dbReference type="EMBL" id="SDG83226.1"/>
    </source>
</evidence>
<reference evidence="3" key="1">
    <citation type="submission" date="2016-10" db="EMBL/GenBank/DDBJ databases">
        <authorList>
            <person name="Varghese N."/>
            <person name="Submissions S."/>
        </authorList>
    </citation>
    <scope>NUCLEOTIDE SEQUENCE [LARGE SCALE GENOMIC DNA]</scope>
    <source>
        <strain evidence="3">DSM 17933</strain>
    </source>
</reference>
<keyword evidence="1" id="KW-0812">Transmembrane</keyword>
<evidence type="ECO:0000256" key="1">
    <source>
        <dbReference type="SAM" id="Phobius"/>
    </source>
</evidence>
<proteinExistence type="predicted"/>
<organism evidence="2 3">
    <name type="scientific">Pedobacter terrae</name>
    <dbReference type="NCBI Taxonomy" id="405671"/>
    <lineage>
        <taxon>Bacteria</taxon>
        <taxon>Pseudomonadati</taxon>
        <taxon>Bacteroidota</taxon>
        <taxon>Sphingobacteriia</taxon>
        <taxon>Sphingobacteriales</taxon>
        <taxon>Sphingobacteriaceae</taxon>
        <taxon>Pedobacter</taxon>
    </lineage>
</organism>
<dbReference type="Proteomes" id="UP000199643">
    <property type="component" value="Unassembled WGS sequence"/>
</dbReference>
<keyword evidence="3" id="KW-1185">Reference proteome</keyword>
<keyword evidence="1" id="KW-1133">Transmembrane helix</keyword>
<keyword evidence="1" id="KW-0472">Membrane</keyword>
<evidence type="ECO:0000313" key="3">
    <source>
        <dbReference type="Proteomes" id="UP000199643"/>
    </source>
</evidence>
<sequence length="99" mass="11632">MPIDHLVKQTTYTLNLLVLLLFKYLNPRFGYNYLYTINNIIYIYNNRIYPGMENLRKGLSNMLSLIIPKENGKYYSWGEIAIGAIMLSFLFFAISLLPR</sequence>